<protein>
    <submittedName>
        <fullName evidence="1">YdeI/OmpD-associated family protein</fullName>
    </submittedName>
</protein>
<sequence length="195" mass="21843">MAHDDAERFEPASLAEWTEWLEAHHDRDEGVWLVTSKKATGRQALTYEQAVVEALRVGWVDSVRRRIDDQRSRLWFTRRRPGSPWSAANRERIAALEAEGRLLAAGAAAVAAAREDGSWEALAAVEALEVPGDLAGAFARHPGSREAWDAFPPSARKAILDWIRQAKRDATREKRLEETAAKAAVGERANEWVRR</sequence>
<reference evidence="1" key="1">
    <citation type="submission" date="2023-01" db="EMBL/GenBank/DDBJ databases">
        <title>The diversity of Class Acidimicrobiia in South China Sea sediment environments and the proposal of Iamia marina sp. nov., a novel species of the genus Iamia.</title>
        <authorList>
            <person name="He Y."/>
            <person name="Tian X."/>
        </authorList>
    </citation>
    <scope>NUCLEOTIDE SEQUENCE</scope>
    <source>
        <strain evidence="1">DSM 19957</strain>
    </source>
</reference>
<organism evidence="1 2">
    <name type="scientific">Iamia majanohamensis</name>
    <dbReference type="NCBI Taxonomy" id="467976"/>
    <lineage>
        <taxon>Bacteria</taxon>
        <taxon>Bacillati</taxon>
        <taxon>Actinomycetota</taxon>
        <taxon>Acidimicrobiia</taxon>
        <taxon>Acidimicrobiales</taxon>
        <taxon>Iamiaceae</taxon>
        <taxon>Iamia</taxon>
    </lineage>
</organism>
<evidence type="ECO:0000313" key="2">
    <source>
        <dbReference type="Proteomes" id="UP001216390"/>
    </source>
</evidence>
<name>A0AAE9YDH0_9ACTN</name>
<accession>A0AAE9YDH0</accession>
<gene>
    <name evidence="1" type="ORF">PO878_14960</name>
</gene>
<dbReference type="EMBL" id="CP116942">
    <property type="protein sequence ID" value="WCO65801.1"/>
    <property type="molecule type" value="Genomic_DNA"/>
</dbReference>
<dbReference type="Proteomes" id="UP001216390">
    <property type="component" value="Chromosome"/>
</dbReference>
<dbReference type="KEGG" id="ima:PO878_14960"/>
<dbReference type="RefSeq" id="WP_272735327.1">
    <property type="nucleotide sequence ID" value="NZ_CP116942.1"/>
</dbReference>
<keyword evidence="2" id="KW-1185">Reference proteome</keyword>
<dbReference type="AlphaFoldDB" id="A0AAE9YDH0"/>
<evidence type="ECO:0000313" key="1">
    <source>
        <dbReference type="EMBL" id="WCO65801.1"/>
    </source>
</evidence>
<dbReference type="Pfam" id="PF13376">
    <property type="entry name" value="OmdA"/>
    <property type="match status" value="1"/>
</dbReference>
<proteinExistence type="predicted"/>